<evidence type="ECO:0000259" key="8">
    <source>
        <dbReference type="PROSITE" id="PS50157"/>
    </source>
</evidence>
<dbReference type="GO" id="GO:0008270">
    <property type="term" value="F:zinc ion binding"/>
    <property type="evidence" value="ECO:0007669"/>
    <property type="project" value="UniProtKB-KW"/>
</dbReference>
<keyword evidence="10" id="KW-1185">Reference proteome</keyword>
<evidence type="ECO:0000256" key="7">
    <source>
        <dbReference type="PROSITE-ProRule" id="PRU00042"/>
    </source>
</evidence>
<dbReference type="Pfam" id="PF00096">
    <property type="entry name" value="zf-C2H2"/>
    <property type="match status" value="6"/>
</dbReference>
<dbReference type="InterPro" id="IPR013087">
    <property type="entry name" value="Znf_C2H2_type"/>
</dbReference>
<accession>A0A8J2RSL5</accession>
<protein>
    <recommendedName>
        <fullName evidence="8">C2H2-type domain-containing protein</fullName>
    </recommendedName>
</protein>
<evidence type="ECO:0000313" key="9">
    <source>
        <dbReference type="EMBL" id="CAH0105122.1"/>
    </source>
</evidence>
<dbReference type="PANTHER" id="PTHR24393">
    <property type="entry name" value="ZINC FINGER PROTEIN"/>
    <property type="match status" value="1"/>
</dbReference>
<feature type="domain" description="C2H2-type" evidence="8">
    <location>
        <begin position="258"/>
        <end position="285"/>
    </location>
</feature>
<dbReference type="SUPFAM" id="SSF57667">
    <property type="entry name" value="beta-beta-alpha zinc fingers"/>
    <property type="match status" value="6"/>
</dbReference>
<feature type="domain" description="C2H2-type" evidence="8">
    <location>
        <begin position="455"/>
        <end position="482"/>
    </location>
</feature>
<evidence type="ECO:0000256" key="1">
    <source>
        <dbReference type="ARBA" id="ARBA00004123"/>
    </source>
</evidence>
<name>A0A8J2RSL5_9CRUS</name>
<dbReference type="GO" id="GO:0001228">
    <property type="term" value="F:DNA-binding transcription activator activity, RNA polymerase II-specific"/>
    <property type="evidence" value="ECO:0007669"/>
    <property type="project" value="TreeGrafter"/>
</dbReference>
<dbReference type="GO" id="GO:0000978">
    <property type="term" value="F:RNA polymerase II cis-regulatory region sequence-specific DNA binding"/>
    <property type="evidence" value="ECO:0007669"/>
    <property type="project" value="TreeGrafter"/>
</dbReference>
<keyword evidence="6" id="KW-0539">Nucleus</keyword>
<dbReference type="GO" id="GO:0005634">
    <property type="term" value="C:nucleus"/>
    <property type="evidence" value="ECO:0007669"/>
    <property type="project" value="UniProtKB-SubCell"/>
</dbReference>
<dbReference type="FunFam" id="3.30.160.60:FF:002711">
    <property type="entry name" value="Zinc finger protein 16"/>
    <property type="match status" value="1"/>
</dbReference>
<dbReference type="PROSITE" id="PS00028">
    <property type="entry name" value="ZINC_FINGER_C2H2_1"/>
    <property type="match status" value="12"/>
</dbReference>
<dbReference type="Gene3D" id="3.30.160.60">
    <property type="entry name" value="Classic Zinc Finger"/>
    <property type="match status" value="10"/>
</dbReference>
<keyword evidence="2" id="KW-0479">Metal-binding</keyword>
<feature type="domain" description="C2H2-type" evidence="8">
    <location>
        <begin position="483"/>
        <end position="510"/>
    </location>
</feature>
<dbReference type="FunFam" id="3.30.160.60:FF:001498">
    <property type="entry name" value="Zinc finger protein 404"/>
    <property type="match status" value="1"/>
</dbReference>
<dbReference type="InterPro" id="IPR036236">
    <property type="entry name" value="Znf_C2H2_sf"/>
</dbReference>
<sequence length="651" mass="73938">MYSCIVCCCSLGETRWKNLKEVPHGKKSLLDFVTELVLTSNMKAKAGKLAGEHACLPCFRELSSISDLQQILSKKQAEVLKKITESRGLHTKNGKKKAGEMKEFEKVLKITKEAIPTQNQNQENSRHEGLSLQSIISMDAEITITEKENGGTEIDFEVVEGISDLKRANNVYGCRFCKKEFVTSTFAINHMQEFHGKLLHKCDTCGQEFRLKSEIEEHLVSHLNDAPLPFQCASCYKGFETLEAFQEHNKLHEMKKKFGCGQCGRKFDCEGKLNLHMANHQSKPYACSRCNKTFRTNHSCVKHQKLHSEHPPRFSCNLCSKHFASAENLHTHLKNHNRPHKCDTCSKAFDTEVMLQQHLETHAKHKKNVACNVCGKIFVSSVQLQSHLRVHTGEKPYQCDQCGATFAQRSNLDSHHRDVHLQERRFKCDECEKTFKRKRLLQYHIRSVHTGERPYTCEICNATFVYPEHYKKHLMTHSGIKPWACEICGKTFSSKDNRNSHRFTHSDRKPYECQVCGLSFMRKPALLQHLTEEGHGDPETAGAAVKIVQVLTGHEMEPESDPMEWGTLEIQNADELGLGMDNQDTSHVQTIIIPDEHGRPIEIQVVSDVGPDSTQQVTDQLQFELSAESLNVIQAFELQGGNVDDTLAALM</sequence>
<feature type="domain" description="C2H2-type" evidence="8">
    <location>
        <begin position="511"/>
        <end position="540"/>
    </location>
</feature>
<dbReference type="EMBL" id="CAKKLH010000168">
    <property type="protein sequence ID" value="CAH0105122.1"/>
    <property type="molecule type" value="Genomic_DNA"/>
</dbReference>
<feature type="domain" description="C2H2-type" evidence="8">
    <location>
        <begin position="397"/>
        <end position="425"/>
    </location>
</feature>
<keyword evidence="5" id="KW-0862">Zinc</keyword>
<feature type="domain" description="C2H2-type" evidence="8">
    <location>
        <begin position="340"/>
        <end position="367"/>
    </location>
</feature>
<comment type="subcellular location">
    <subcellularLocation>
        <location evidence="1">Nucleus</location>
    </subcellularLocation>
</comment>
<keyword evidence="3" id="KW-0677">Repeat</keyword>
<comment type="caution">
    <text evidence="9">The sequence shown here is derived from an EMBL/GenBank/DDBJ whole genome shotgun (WGS) entry which is preliminary data.</text>
</comment>
<feature type="domain" description="C2H2-type" evidence="8">
    <location>
        <begin position="285"/>
        <end position="312"/>
    </location>
</feature>
<dbReference type="AlphaFoldDB" id="A0A8J2RSL5"/>
<gene>
    <name evidence="9" type="ORF">DGAL_LOCUS8136</name>
</gene>
<dbReference type="Proteomes" id="UP000789390">
    <property type="component" value="Unassembled WGS sequence"/>
</dbReference>
<evidence type="ECO:0000256" key="4">
    <source>
        <dbReference type="ARBA" id="ARBA00022771"/>
    </source>
</evidence>
<evidence type="ECO:0000256" key="5">
    <source>
        <dbReference type="ARBA" id="ARBA00022833"/>
    </source>
</evidence>
<reference evidence="9" key="1">
    <citation type="submission" date="2021-11" db="EMBL/GenBank/DDBJ databases">
        <authorList>
            <person name="Schell T."/>
        </authorList>
    </citation>
    <scope>NUCLEOTIDE SEQUENCE</scope>
    <source>
        <strain evidence="9">M5</strain>
    </source>
</reference>
<dbReference type="FunFam" id="3.30.160.60:FF:000624">
    <property type="entry name" value="zinc finger protein 697"/>
    <property type="match status" value="1"/>
</dbReference>
<feature type="domain" description="C2H2-type" evidence="8">
    <location>
        <begin position="426"/>
        <end position="454"/>
    </location>
</feature>
<dbReference type="SMART" id="SM00355">
    <property type="entry name" value="ZnF_C2H2"/>
    <property type="match status" value="13"/>
</dbReference>
<dbReference type="PROSITE" id="PS50157">
    <property type="entry name" value="ZINC_FINGER_C2H2_2"/>
    <property type="match status" value="12"/>
</dbReference>
<feature type="domain" description="C2H2-type" evidence="8">
    <location>
        <begin position="314"/>
        <end position="341"/>
    </location>
</feature>
<evidence type="ECO:0000256" key="2">
    <source>
        <dbReference type="ARBA" id="ARBA00022723"/>
    </source>
</evidence>
<keyword evidence="4 7" id="KW-0863">Zinc-finger</keyword>
<feature type="domain" description="C2H2-type" evidence="8">
    <location>
        <begin position="230"/>
        <end position="257"/>
    </location>
</feature>
<evidence type="ECO:0000313" key="10">
    <source>
        <dbReference type="Proteomes" id="UP000789390"/>
    </source>
</evidence>
<evidence type="ECO:0000256" key="6">
    <source>
        <dbReference type="ARBA" id="ARBA00023242"/>
    </source>
</evidence>
<evidence type="ECO:0000256" key="3">
    <source>
        <dbReference type="ARBA" id="ARBA00022737"/>
    </source>
</evidence>
<proteinExistence type="predicted"/>
<dbReference type="PANTHER" id="PTHR24393:SF71">
    <property type="entry name" value="PR DOMAIN ZINC FINGER PROTEIN 15"/>
    <property type="match status" value="1"/>
</dbReference>
<dbReference type="Pfam" id="PF13912">
    <property type="entry name" value="zf-C2H2_6"/>
    <property type="match status" value="1"/>
</dbReference>
<dbReference type="OrthoDB" id="427030at2759"/>
<feature type="domain" description="C2H2-type" evidence="8">
    <location>
        <begin position="369"/>
        <end position="396"/>
    </location>
</feature>
<feature type="domain" description="C2H2-type" evidence="8">
    <location>
        <begin position="200"/>
        <end position="227"/>
    </location>
</feature>
<organism evidence="9 10">
    <name type="scientific">Daphnia galeata</name>
    <dbReference type="NCBI Taxonomy" id="27404"/>
    <lineage>
        <taxon>Eukaryota</taxon>
        <taxon>Metazoa</taxon>
        <taxon>Ecdysozoa</taxon>
        <taxon>Arthropoda</taxon>
        <taxon>Crustacea</taxon>
        <taxon>Branchiopoda</taxon>
        <taxon>Diplostraca</taxon>
        <taxon>Cladocera</taxon>
        <taxon>Anomopoda</taxon>
        <taxon>Daphniidae</taxon>
        <taxon>Daphnia</taxon>
    </lineage>
</organism>